<dbReference type="InterPro" id="IPR051159">
    <property type="entry name" value="Hexapeptide_acetyltransf"/>
</dbReference>
<dbReference type="PANTHER" id="PTHR23416">
    <property type="entry name" value="SIALIC ACID SYNTHASE-RELATED"/>
    <property type="match status" value="1"/>
</dbReference>
<dbReference type="PANTHER" id="PTHR23416:SF23">
    <property type="entry name" value="ACETYLTRANSFERASE C18B11.09C-RELATED"/>
    <property type="match status" value="1"/>
</dbReference>
<dbReference type="Proteomes" id="UP000036951">
    <property type="component" value="Unassembled WGS sequence"/>
</dbReference>
<keyword evidence="4" id="KW-0012">Acyltransferase</keyword>
<evidence type="ECO:0000313" key="6">
    <source>
        <dbReference type="Proteomes" id="UP000036951"/>
    </source>
</evidence>
<dbReference type="Pfam" id="PF14602">
    <property type="entry name" value="Hexapep_2"/>
    <property type="match status" value="1"/>
</dbReference>
<gene>
    <name evidence="5" type="ORF">ACU52_13085</name>
</gene>
<dbReference type="InterPro" id="IPR001451">
    <property type="entry name" value="Hexapep"/>
</dbReference>
<organism evidence="5 6">
    <name type="scientific">Xylanibacter rarus</name>
    <dbReference type="NCBI Taxonomy" id="1676614"/>
    <lineage>
        <taxon>Bacteria</taxon>
        <taxon>Pseudomonadati</taxon>
        <taxon>Bacteroidota</taxon>
        <taxon>Bacteroidia</taxon>
        <taxon>Bacteroidales</taxon>
        <taxon>Prevotellaceae</taxon>
        <taxon>Xylanibacter</taxon>
    </lineage>
</organism>
<comment type="caution">
    <text evidence="5">The sequence shown here is derived from an EMBL/GenBank/DDBJ whole genome shotgun (WGS) entry which is preliminary data.</text>
</comment>
<keyword evidence="2" id="KW-0808">Transferase</keyword>
<dbReference type="InterPro" id="IPR018357">
    <property type="entry name" value="Hexapep_transf_CS"/>
</dbReference>
<protein>
    <recommendedName>
        <fullName evidence="7">Acyltransferase</fullName>
    </recommendedName>
</protein>
<dbReference type="AlphaFoldDB" id="A0A8E1UQW3"/>
<comment type="similarity">
    <text evidence="1">Belongs to the transferase hexapeptide repeat family.</text>
</comment>
<dbReference type="Gene3D" id="2.160.10.10">
    <property type="entry name" value="Hexapeptide repeat proteins"/>
    <property type="match status" value="1"/>
</dbReference>
<keyword evidence="6" id="KW-1185">Reference proteome</keyword>
<evidence type="ECO:0000313" key="5">
    <source>
        <dbReference type="EMBL" id="KOO67263.1"/>
    </source>
</evidence>
<dbReference type="PROSITE" id="PS00101">
    <property type="entry name" value="HEXAPEP_TRANSFERASES"/>
    <property type="match status" value="1"/>
</dbReference>
<evidence type="ECO:0000256" key="2">
    <source>
        <dbReference type="ARBA" id="ARBA00022679"/>
    </source>
</evidence>
<dbReference type="EMBL" id="LFQU01000037">
    <property type="protein sequence ID" value="KOO67263.1"/>
    <property type="molecule type" value="Genomic_DNA"/>
</dbReference>
<evidence type="ECO:0000256" key="4">
    <source>
        <dbReference type="ARBA" id="ARBA00023315"/>
    </source>
</evidence>
<evidence type="ECO:0000256" key="3">
    <source>
        <dbReference type="ARBA" id="ARBA00022737"/>
    </source>
</evidence>
<keyword evidence="3" id="KW-0677">Repeat</keyword>
<sequence>MLKKIVLFISFCKKKIHGINRRLNEKITICELLNSKVKFNPSKCRFWGRTFLDINKGSDITIGDYFIANSGVNGGIDCGNGCKIAVQKGAKLIIGEHSGMTNTIIQCHEEIIIGNHVNIGAGCMIMDSNFHSTDWRDRLDRRKDIENHRNAPIKIGDVVFIGARSIICKGVTIGDHAMIAAGSVVVSDVPANEVWGGNPAKFIKKTN</sequence>
<name>A0A8E1UQW3_9BACT</name>
<dbReference type="RefSeq" id="WP_053399111.1">
    <property type="nucleotide sequence ID" value="NZ_LFQU01000037.1"/>
</dbReference>
<accession>A0A8E1UQW3</accession>
<dbReference type="GO" id="GO:0005829">
    <property type="term" value="C:cytosol"/>
    <property type="evidence" value="ECO:0007669"/>
    <property type="project" value="TreeGrafter"/>
</dbReference>
<dbReference type="SUPFAM" id="SSF51161">
    <property type="entry name" value="Trimeric LpxA-like enzymes"/>
    <property type="match status" value="1"/>
</dbReference>
<evidence type="ECO:0000256" key="1">
    <source>
        <dbReference type="ARBA" id="ARBA00007274"/>
    </source>
</evidence>
<dbReference type="CDD" id="cd04647">
    <property type="entry name" value="LbH_MAT_like"/>
    <property type="match status" value="1"/>
</dbReference>
<reference evidence="5 6" key="1">
    <citation type="submission" date="2015-06" db="EMBL/GenBank/DDBJ databases">
        <title>Prevotella sp. 109, sp. nov., a novel member of the family Prevotellaceae isolated from human faeces.</title>
        <authorList>
            <person name="Shkoporov A.N."/>
            <person name="Chaplin A.V."/>
            <person name="Kafarskaia L.I."/>
            <person name="Efimov B.A."/>
        </authorList>
    </citation>
    <scope>NUCLEOTIDE SEQUENCE [LARGE SCALE GENOMIC DNA]</scope>
    <source>
        <strain evidence="5 6">109</strain>
    </source>
</reference>
<evidence type="ECO:0008006" key="7">
    <source>
        <dbReference type="Google" id="ProtNLM"/>
    </source>
</evidence>
<dbReference type="InterPro" id="IPR011004">
    <property type="entry name" value="Trimer_LpxA-like_sf"/>
</dbReference>
<dbReference type="GO" id="GO:0008374">
    <property type="term" value="F:O-acyltransferase activity"/>
    <property type="evidence" value="ECO:0007669"/>
    <property type="project" value="TreeGrafter"/>
</dbReference>
<proteinExistence type="inferred from homology"/>